<gene>
    <name evidence="2" type="ORF">MEDL_60386</name>
</gene>
<sequence>MNLDIPFIFLCFLYASFAFLFDGRTQSSLSTKNVVATDQFNFLKDLIIEERQARTQLENQMGYLQNYTKSLEQQLQRIYNTQSSYHQFIISENKKLKQDIVTTQFERNKTAQRLEYNEFKTNDRILALESNISKTYTNVVQKLGAWSDRALFSAWPDTTTIHAGGEIPFTNIQVSNGIKDLSSIRNHGSFVCEKDGYYLVSCFIRTDTSSAKFRIERNNDIIAAGSKHGDTGFESHAAIAAVHLDVGDVLHVTAGNTMVVDSKFDSVFTVVQIM</sequence>
<dbReference type="InterPro" id="IPR008983">
    <property type="entry name" value="Tumour_necrosis_fac-like_dom"/>
</dbReference>
<name>A0A8S3UX46_MYTED</name>
<keyword evidence="1" id="KW-0732">Signal</keyword>
<feature type="chain" id="PRO_5035893991" description="C1q domain-containing protein" evidence="1">
    <location>
        <begin position="19"/>
        <end position="274"/>
    </location>
</feature>
<dbReference type="EMBL" id="CAJPWZ010002942">
    <property type="protein sequence ID" value="CAG2248530.1"/>
    <property type="molecule type" value="Genomic_DNA"/>
</dbReference>
<evidence type="ECO:0000313" key="2">
    <source>
        <dbReference type="EMBL" id="CAG2248530.1"/>
    </source>
</evidence>
<organism evidence="2 3">
    <name type="scientific">Mytilus edulis</name>
    <name type="common">Blue mussel</name>
    <dbReference type="NCBI Taxonomy" id="6550"/>
    <lineage>
        <taxon>Eukaryota</taxon>
        <taxon>Metazoa</taxon>
        <taxon>Spiralia</taxon>
        <taxon>Lophotrochozoa</taxon>
        <taxon>Mollusca</taxon>
        <taxon>Bivalvia</taxon>
        <taxon>Autobranchia</taxon>
        <taxon>Pteriomorphia</taxon>
        <taxon>Mytilida</taxon>
        <taxon>Mytiloidea</taxon>
        <taxon>Mytilidae</taxon>
        <taxon>Mytilinae</taxon>
        <taxon>Mytilus</taxon>
    </lineage>
</organism>
<evidence type="ECO:0000256" key="1">
    <source>
        <dbReference type="SAM" id="SignalP"/>
    </source>
</evidence>
<dbReference type="AlphaFoldDB" id="A0A8S3UX46"/>
<feature type="signal peptide" evidence="1">
    <location>
        <begin position="1"/>
        <end position="18"/>
    </location>
</feature>
<dbReference type="Gene3D" id="2.60.120.40">
    <property type="match status" value="1"/>
</dbReference>
<accession>A0A8S3UX46</accession>
<evidence type="ECO:0000313" key="3">
    <source>
        <dbReference type="Proteomes" id="UP000683360"/>
    </source>
</evidence>
<proteinExistence type="predicted"/>
<reference evidence="2" key="1">
    <citation type="submission" date="2021-03" db="EMBL/GenBank/DDBJ databases">
        <authorList>
            <person name="Bekaert M."/>
        </authorList>
    </citation>
    <scope>NUCLEOTIDE SEQUENCE</scope>
</reference>
<keyword evidence="3" id="KW-1185">Reference proteome</keyword>
<dbReference type="SUPFAM" id="SSF49842">
    <property type="entry name" value="TNF-like"/>
    <property type="match status" value="1"/>
</dbReference>
<evidence type="ECO:0008006" key="4">
    <source>
        <dbReference type="Google" id="ProtNLM"/>
    </source>
</evidence>
<dbReference type="Proteomes" id="UP000683360">
    <property type="component" value="Unassembled WGS sequence"/>
</dbReference>
<comment type="caution">
    <text evidence="2">The sequence shown here is derived from an EMBL/GenBank/DDBJ whole genome shotgun (WGS) entry which is preliminary data.</text>
</comment>
<protein>
    <recommendedName>
        <fullName evidence="4">C1q domain-containing protein</fullName>
    </recommendedName>
</protein>